<feature type="transmembrane region" description="Helical" evidence="6">
    <location>
        <begin position="6"/>
        <end position="26"/>
    </location>
</feature>
<dbReference type="AlphaFoldDB" id="A0A8J7NQ97"/>
<dbReference type="Proteomes" id="UP000736164">
    <property type="component" value="Unassembled WGS sequence"/>
</dbReference>
<keyword evidence="3 6" id="KW-0812">Transmembrane</keyword>
<accession>A0A8J7NQ97</accession>
<evidence type="ECO:0000313" key="8">
    <source>
        <dbReference type="EMBL" id="MBN3317567.1"/>
    </source>
</evidence>
<dbReference type="Pfam" id="PF07810">
    <property type="entry name" value="TMC"/>
    <property type="match status" value="1"/>
</dbReference>
<proteinExistence type="inferred from homology"/>
<feature type="transmembrane region" description="Helical" evidence="6">
    <location>
        <begin position="38"/>
        <end position="60"/>
    </location>
</feature>
<dbReference type="InterPro" id="IPR038900">
    <property type="entry name" value="TMC"/>
</dbReference>
<protein>
    <recommendedName>
        <fullName evidence="6">Transmembrane channel-like protein</fullName>
    </recommendedName>
</protein>
<dbReference type="GO" id="GO:0008381">
    <property type="term" value="F:mechanosensitive monoatomic ion channel activity"/>
    <property type="evidence" value="ECO:0007669"/>
    <property type="project" value="TreeGrafter"/>
</dbReference>
<feature type="non-terminal residue" evidence="8">
    <location>
        <position position="1"/>
    </location>
</feature>
<evidence type="ECO:0000256" key="1">
    <source>
        <dbReference type="ARBA" id="ARBA00004141"/>
    </source>
</evidence>
<evidence type="ECO:0000256" key="3">
    <source>
        <dbReference type="ARBA" id="ARBA00022692"/>
    </source>
</evidence>
<keyword evidence="5 6" id="KW-0472">Membrane</keyword>
<dbReference type="PANTHER" id="PTHR23302">
    <property type="entry name" value="TRANSMEMBRANE CHANNEL-RELATED"/>
    <property type="match status" value="1"/>
</dbReference>
<feature type="transmembrane region" description="Helical" evidence="6">
    <location>
        <begin position="152"/>
        <end position="177"/>
    </location>
</feature>
<dbReference type="PANTHER" id="PTHR23302:SF45">
    <property type="entry name" value="TRANSMEMBRANE CHANNEL-LIKE PROTEIN 4"/>
    <property type="match status" value="1"/>
</dbReference>
<feature type="transmembrane region" description="Helical" evidence="6">
    <location>
        <begin position="266"/>
        <end position="289"/>
    </location>
</feature>
<name>A0A8J7NQ97_ATRSP</name>
<keyword evidence="9" id="KW-1185">Reference proteome</keyword>
<feature type="transmembrane region" description="Helical" evidence="6">
    <location>
        <begin position="198"/>
        <end position="224"/>
    </location>
</feature>
<evidence type="ECO:0000256" key="2">
    <source>
        <dbReference type="ARBA" id="ARBA00006510"/>
    </source>
</evidence>
<evidence type="ECO:0000256" key="5">
    <source>
        <dbReference type="ARBA" id="ARBA00023136"/>
    </source>
</evidence>
<comment type="similarity">
    <text evidence="2 6">Belongs to the TMC family.</text>
</comment>
<evidence type="ECO:0000256" key="4">
    <source>
        <dbReference type="ARBA" id="ARBA00022989"/>
    </source>
</evidence>
<reference evidence="8" key="1">
    <citation type="journal article" date="2021" name="Cell">
        <title>Tracing the genetic footprints of vertebrate landing in non-teleost ray-finned fishes.</title>
        <authorList>
            <person name="Bi X."/>
            <person name="Wang K."/>
            <person name="Yang L."/>
            <person name="Pan H."/>
            <person name="Jiang H."/>
            <person name="Wei Q."/>
            <person name="Fang M."/>
            <person name="Yu H."/>
            <person name="Zhu C."/>
            <person name="Cai Y."/>
            <person name="He Y."/>
            <person name="Gan X."/>
            <person name="Zeng H."/>
            <person name="Yu D."/>
            <person name="Zhu Y."/>
            <person name="Jiang H."/>
            <person name="Qiu Q."/>
            <person name="Yang H."/>
            <person name="Zhang Y.E."/>
            <person name="Wang W."/>
            <person name="Zhu M."/>
            <person name="He S."/>
            <person name="Zhang G."/>
        </authorList>
    </citation>
    <scope>NUCLEOTIDE SEQUENCE</scope>
    <source>
        <strain evidence="8">Allg_001</strain>
    </source>
</reference>
<dbReference type="InterPro" id="IPR012496">
    <property type="entry name" value="TMC_dom"/>
</dbReference>
<comment type="caution">
    <text evidence="6">Lacks conserved residue(s) required for the propagation of feature annotation.</text>
</comment>
<comment type="caution">
    <text evidence="8">The sequence shown here is derived from an EMBL/GenBank/DDBJ whole genome shotgun (WGS) entry which is preliminary data.</text>
</comment>
<dbReference type="EMBL" id="JAAWVO010036041">
    <property type="protein sequence ID" value="MBN3317567.1"/>
    <property type="molecule type" value="Genomic_DNA"/>
</dbReference>
<dbReference type="GO" id="GO:0005886">
    <property type="term" value="C:plasma membrane"/>
    <property type="evidence" value="ECO:0007669"/>
    <property type="project" value="InterPro"/>
</dbReference>
<feature type="domain" description="TMC" evidence="7">
    <location>
        <begin position="86"/>
        <end position="196"/>
    </location>
</feature>
<sequence length="321" mass="35601">LLVEYLPSIVITAANFLVPTLCELLAQLEGYSPTTQVILALLRSVFLRFASLGVLLFSLWSQITCSGNTETQECQSCQYNYRLYQCWETRVGQEMYKLTIFDFLTVIAVTLLVEFPRRMIVDHCSCKLAQWLGRQEFVVPQNVLSLVYGQTVVWAGALFCPLLPLINTVKFIIFFYCKKVTLFQNCRPASRTFRSSSSNLFFLLVLLLGLVLACVPLVFGLAAIHPSWACGPFRSLPQMWAVVSVSNASLPPSAQDFLRFLGSQAFAVPLFVILCVALCYVAALASVYGQSVSLLRAQMQLVSVNLSRGGACKGLLLTSDL</sequence>
<evidence type="ECO:0000259" key="7">
    <source>
        <dbReference type="Pfam" id="PF07810"/>
    </source>
</evidence>
<feature type="non-terminal residue" evidence="8">
    <location>
        <position position="321"/>
    </location>
</feature>
<keyword evidence="4 6" id="KW-1133">Transmembrane helix</keyword>
<evidence type="ECO:0000256" key="6">
    <source>
        <dbReference type="RuleBase" id="RU310713"/>
    </source>
</evidence>
<gene>
    <name evidence="8" type="primary">Tmc4</name>
    <name evidence="8" type="ORF">GTO95_0003127</name>
</gene>
<organism evidence="8 9">
    <name type="scientific">Atractosteus spatula</name>
    <name type="common">Alligator gar</name>
    <name type="synonym">Lepisosteus spatula</name>
    <dbReference type="NCBI Taxonomy" id="7917"/>
    <lineage>
        <taxon>Eukaryota</taxon>
        <taxon>Metazoa</taxon>
        <taxon>Chordata</taxon>
        <taxon>Craniata</taxon>
        <taxon>Vertebrata</taxon>
        <taxon>Euteleostomi</taxon>
        <taxon>Actinopterygii</taxon>
        <taxon>Neopterygii</taxon>
        <taxon>Holostei</taxon>
        <taxon>Semionotiformes</taxon>
        <taxon>Lepisosteidae</taxon>
        <taxon>Atractosteus</taxon>
    </lineage>
</organism>
<evidence type="ECO:0000313" key="9">
    <source>
        <dbReference type="Proteomes" id="UP000736164"/>
    </source>
</evidence>
<comment type="subcellular location">
    <subcellularLocation>
        <location evidence="1 6">Membrane</location>
        <topology evidence="1 6">Multi-pass membrane protein</topology>
    </subcellularLocation>
</comment>